<sequence>MKNSETKNIQIGFDPAAPENVDYSISSHLVRHHDLKIAPKYFNRIISGEKTAEIRRNDRDFRSGDMMTLREFRSIIQTYPNHPAARYTGRTVGCCITDVVIVNEVFPDLLRGKPELVMLSFHVIHING</sequence>
<evidence type="ECO:0000259" key="1">
    <source>
        <dbReference type="Pfam" id="PF12961"/>
    </source>
</evidence>
<evidence type="ECO:0000313" key="2">
    <source>
        <dbReference type="EMBL" id="EMJ5132508.1"/>
    </source>
</evidence>
<gene>
    <name evidence="2" type="ORF">RG298_000172</name>
</gene>
<dbReference type="InterPro" id="IPR039440">
    <property type="entry name" value="DUF3850"/>
</dbReference>
<protein>
    <submittedName>
        <fullName evidence="2">DUF3850 domain-containing protein</fullName>
    </submittedName>
</protein>
<accession>A0AAI9D8I7</accession>
<name>A0AAI9D8I7_PROST</name>
<feature type="domain" description="DUF3850" evidence="1">
    <location>
        <begin position="33"/>
        <end position="98"/>
    </location>
</feature>
<dbReference type="AlphaFoldDB" id="A0AAI9D8I7"/>
<comment type="caution">
    <text evidence="2">The sequence shown here is derived from an EMBL/GenBank/DDBJ whole genome shotgun (WGS) entry which is preliminary data.</text>
</comment>
<dbReference type="SUPFAM" id="SSF88697">
    <property type="entry name" value="PUA domain-like"/>
    <property type="match status" value="1"/>
</dbReference>
<dbReference type="EMBL" id="ABMABF030000001">
    <property type="protein sequence ID" value="EMJ5132508.1"/>
    <property type="molecule type" value="Genomic_DNA"/>
</dbReference>
<organism evidence="2">
    <name type="scientific">Providencia stuartii</name>
    <dbReference type="NCBI Taxonomy" id="588"/>
    <lineage>
        <taxon>Bacteria</taxon>
        <taxon>Pseudomonadati</taxon>
        <taxon>Pseudomonadota</taxon>
        <taxon>Gammaproteobacteria</taxon>
        <taxon>Enterobacterales</taxon>
        <taxon>Morganellaceae</taxon>
        <taxon>Providencia</taxon>
    </lineage>
</organism>
<dbReference type="InterPro" id="IPR015947">
    <property type="entry name" value="PUA-like_sf"/>
</dbReference>
<dbReference type="Gene3D" id="2.30.130.30">
    <property type="entry name" value="Hypothetical protein"/>
    <property type="match status" value="1"/>
</dbReference>
<proteinExistence type="predicted"/>
<reference evidence="2" key="1">
    <citation type="submission" date="2024-02" db="EMBL/GenBank/DDBJ databases">
        <authorList>
            <consortium name="Clinical and Environmental Microbiology Branch: Whole genome sequencing antimicrobial resistance pathogens in the healthcare setting"/>
        </authorList>
    </citation>
    <scope>NUCLEOTIDE SEQUENCE</scope>
    <source>
        <strain evidence="2">2021GO-0154</strain>
    </source>
</reference>
<dbReference type="Pfam" id="PF12961">
    <property type="entry name" value="DUF3850"/>
    <property type="match status" value="1"/>
</dbReference>